<dbReference type="InterPro" id="IPR007197">
    <property type="entry name" value="rSAM"/>
</dbReference>
<dbReference type="GO" id="GO:0046992">
    <property type="term" value="F:oxidoreductase activity, acting on X-H and Y-H to form an X-Y bond"/>
    <property type="evidence" value="ECO:0007669"/>
    <property type="project" value="UniProtKB-UniRule"/>
</dbReference>
<evidence type="ECO:0000256" key="4">
    <source>
        <dbReference type="ARBA" id="ARBA00023004"/>
    </source>
</evidence>
<feature type="binding site" evidence="8">
    <location>
        <position position="69"/>
    </location>
    <ligand>
        <name>S-adenosyl-L-methionine</name>
        <dbReference type="ChEBI" id="CHEBI:59789"/>
    </ligand>
</feature>
<feature type="binding site" evidence="6 7">
    <location>
        <position position="67"/>
    </location>
    <ligand>
        <name>[4Fe-4S] cluster</name>
        <dbReference type="ChEBI" id="CHEBI:49883"/>
        <note>4Fe-4S-S-AdoMet</note>
    </ligand>
</feature>
<dbReference type="GO" id="GO:0051539">
    <property type="term" value="F:4 iron, 4 sulfur cluster binding"/>
    <property type="evidence" value="ECO:0007669"/>
    <property type="project" value="UniProtKB-KW"/>
</dbReference>
<dbReference type="NCBIfam" id="TIGR00423">
    <property type="entry name" value="CofH family radical SAM protein"/>
    <property type="match status" value="1"/>
</dbReference>
<dbReference type="SFLD" id="SFLDG01064">
    <property type="entry name" value="F420__menaquinone_cofactor_bio"/>
    <property type="match status" value="1"/>
</dbReference>
<dbReference type="SUPFAM" id="SSF102114">
    <property type="entry name" value="Radical SAM enzymes"/>
    <property type="match status" value="1"/>
</dbReference>
<dbReference type="CDD" id="cd01335">
    <property type="entry name" value="Radical_SAM"/>
    <property type="match status" value="1"/>
</dbReference>
<dbReference type="GO" id="GO:0009234">
    <property type="term" value="P:menaquinone biosynthetic process"/>
    <property type="evidence" value="ECO:0007669"/>
    <property type="project" value="UniProtKB-UniRule"/>
</dbReference>
<feature type="binding site" evidence="8">
    <location>
        <position position="172"/>
    </location>
    <ligand>
        <name>S-adenosyl-L-methionine</name>
        <dbReference type="ChEBI" id="CHEBI:59789"/>
    </ligand>
</feature>
<keyword evidence="6" id="KW-0474">Menaquinone biosynthesis</keyword>
<keyword evidence="1 6" id="KW-0004">4Fe-4S</keyword>
<dbReference type="SFLD" id="SFLDF00342">
    <property type="entry name" value="cyclic_dehypoxanthine_futalosi"/>
    <property type="match status" value="1"/>
</dbReference>
<dbReference type="AlphaFoldDB" id="A0A075W9Z6"/>
<dbReference type="SFLD" id="SFLDF00343">
    <property type="entry name" value="aminofutalosine_synthase_(mqnE"/>
    <property type="match status" value="1"/>
</dbReference>
<evidence type="ECO:0000313" key="10">
    <source>
        <dbReference type="EMBL" id="AIG97210.1"/>
    </source>
</evidence>
<evidence type="ECO:0000313" key="11">
    <source>
        <dbReference type="Proteomes" id="UP000028501"/>
    </source>
</evidence>
<dbReference type="NCBIfam" id="TIGR03699">
    <property type="entry name" value="menaquin_MqnC"/>
    <property type="match status" value="1"/>
</dbReference>
<dbReference type="PROSITE" id="PS51918">
    <property type="entry name" value="RADICAL_SAM"/>
    <property type="match status" value="1"/>
</dbReference>
<keyword evidence="2 6" id="KW-0949">S-adenosyl-L-methionine</keyword>
<dbReference type="PIRSF" id="PIRSF004762">
    <property type="entry name" value="CHP00423"/>
    <property type="match status" value="1"/>
</dbReference>
<feature type="binding site" evidence="8">
    <location>
        <position position="286"/>
    </location>
    <ligand>
        <name>(3R)-3-methyl-D-ornithine</name>
        <dbReference type="ChEBI" id="CHEBI:64642"/>
    </ligand>
</feature>
<comment type="pathway">
    <text evidence="6">Quinol/quinone metabolism; menaquinone biosynthesis.</text>
</comment>
<evidence type="ECO:0000256" key="2">
    <source>
        <dbReference type="ARBA" id="ARBA00022691"/>
    </source>
</evidence>
<evidence type="ECO:0000256" key="7">
    <source>
        <dbReference type="PIRSR" id="PIRSR004762-1"/>
    </source>
</evidence>
<dbReference type="PANTHER" id="PTHR43076">
    <property type="entry name" value="FO SYNTHASE (COFH)"/>
    <property type="match status" value="1"/>
</dbReference>
<comment type="catalytic activity">
    <reaction evidence="6">
        <text>dehypoxanthine futalosine + S-adenosyl-L-methionine = cyclic dehypoxanthinylfutalosinate + 5'-deoxyadenosine + L-methionine + H(+)</text>
        <dbReference type="Rhea" id="RHEA:33083"/>
        <dbReference type="ChEBI" id="CHEBI:15378"/>
        <dbReference type="ChEBI" id="CHEBI:17319"/>
        <dbReference type="ChEBI" id="CHEBI:57844"/>
        <dbReference type="ChEBI" id="CHEBI:58864"/>
        <dbReference type="ChEBI" id="CHEBI:59789"/>
        <dbReference type="ChEBI" id="CHEBI:64270"/>
        <dbReference type="EC" id="1.21.98.1"/>
    </reaction>
</comment>
<dbReference type="UniPathway" id="UPA00079"/>
<dbReference type="GeneID" id="24793928"/>
<dbReference type="PANTHER" id="PTHR43076:SF1">
    <property type="entry name" value="LIPOYL SYNTHASE 2"/>
    <property type="match status" value="1"/>
</dbReference>
<gene>
    <name evidence="6" type="primary">mqnC</name>
    <name evidence="10" type="ORF">AFULGI_00003910</name>
</gene>
<dbReference type="HAMAP" id="MF_00992">
    <property type="entry name" value="MqnC"/>
    <property type="match status" value="1"/>
</dbReference>
<dbReference type="InterPro" id="IPR058240">
    <property type="entry name" value="rSAM_sf"/>
</dbReference>
<dbReference type="InterPro" id="IPR045567">
    <property type="entry name" value="CofH/MnqC-like_C"/>
</dbReference>
<evidence type="ECO:0000256" key="5">
    <source>
        <dbReference type="ARBA" id="ARBA00023014"/>
    </source>
</evidence>
<keyword evidence="5 6" id="KW-0411">Iron-sulfur</keyword>
<keyword evidence="4 6" id="KW-0408">Iron</keyword>
<dbReference type="GO" id="GO:0005506">
    <property type="term" value="F:iron ion binding"/>
    <property type="evidence" value="ECO:0007669"/>
    <property type="project" value="UniProtKB-UniRule"/>
</dbReference>
<feature type="binding site" evidence="6 7">
    <location>
        <position position="70"/>
    </location>
    <ligand>
        <name>[4Fe-4S] cluster</name>
        <dbReference type="ChEBI" id="CHEBI:49883"/>
        <note>4Fe-4S-S-AdoMet</note>
    </ligand>
</feature>
<feature type="binding site" evidence="6 7">
    <location>
        <position position="63"/>
    </location>
    <ligand>
        <name>[4Fe-4S] cluster</name>
        <dbReference type="ChEBI" id="CHEBI:49883"/>
        <note>4Fe-4S-S-AdoMet</note>
    </ligand>
</feature>
<feature type="domain" description="Radical SAM core" evidence="9">
    <location>
        <begin position="49"/>
        <end position="281"/>
    </location>
</feature>
<dbReference type="SFLD" id="SFLDS00029">
    <property type="entry name" value="Radical_SAM"/>
    <property type="match status" value="1"/>
</dbReference>
<dbReference type="GO" id="GO:0016765">
    <property type="term" value="F:transferase activity, transferring alkyl or aryl (other than methyl) groups"/>
    <property type="evidence" value="ECO:0007669"/>
    <property type="project" value="InterPro"/>
</dbReference>
<evidence type="ECO:0000256" key="8">
    <source>
        <dbReference type="PIRSR" id="PIRSR004762-2"/>
    </source>
</evidence>
<dbReference type="Gene3D" id="3.20.20.70">
    <property type="entry name" value="Aldolase class I"/>
    <property type="match status" value="1"/>
</dbReference>
<dbReference type="GO" id="GO:0044689">
    <property type="term" value="F:7,8-didemethyl-8-hydroxy-5-deazariboflavin synthase activity"/>
    <property type="evidence" value="ECO:0007669"/>
    <property type="project" value="TreeGrafter"/>
</dbReference>
<evidence type="ECO:0000256" key="6">
    <source>
        <dbReference type="HAMAP-Rule" id="MF_00992"/>
    </source>
</evidence>
<dbReference type="InterPro" id="IPR034405">
    <property type="entry name" value="F420"/>
</dbReference>
<sequence length="355" mass="40102">MNSRSTAEITDYLNEKITKKDALELFSLPIHAVGRIADEIRKVKCGDLVTFVNDTNINYTNICLSKCRFCAFYAREKGYVLSHEEILRKVGYAVKMGATQIMLQGGMNPDLGLEWFEELFRKIKARFSSVHIHSLSPPEIVFLAKLERSSIREVLDRLKAAGLDSLPGGGAEILVDSVRRKISPNKCSSDEWLRVMETAHSLNMPTTATMMFGHVESDGDIVEHLIKIRELQEKTGGFTAFIPWTFQPGNTELYAEIKRPVSPLRYLQVLAISRIVLNNFRNIQASWLTQGFEIATLSLFFGANDFGGTMLEENVVRATGKDFRPAKIEEIVKAVKAVGRPVALRDTYYNILEWF</sequence>
<reference evidence="10 11" key="1">
    <citation type="submission" date="2013-07" db="EMBL/GenBank/DDBJ databases">
        <title>Genome of Archaeoglobus fulgidus.</title>
        <authorList>
            <person name="Fiebig A."/>
            <person name="Birkeland N.-K."/>
        </authorList>
    </citation>
    <scope>NUCLEOTIDE SEQUENCE [LARGE SCALE GENOMIC DNA]</scope>
    <source>
        <strain evidence="10 11">DSM 8774</strain>
    </source>
</reference>
<dbReference type="InterPro" id="IPR020050">
    <property type="entry name" value="FO_synthase_su2"/>
</dbReference>
<keyword evidence="6" id="KW-0560">Oxidoreductase</keyword>
<dbReference type="HOGENOM" id="CLU_040406_1_0_2"/>
<comment type="cofactor">
    <cofactor evidence="6 7">
        <name>[4Fe-4S] cluster</name>
        <dbReference type="ChEBI" id="CHEBI:49883"/>
    </cofactor>
    <text evidence="6 7">Binds 1 [4Fe-4S] cluster. The cluster is coordinated with 3 cysteines and an exchangeable S-adenosyl-L-methionine.</text>
</comment>
<dbReference type="EC" id="1.21.98.1" evidence="6"/>
<comment type="similarity">
    <text evidence="6">Belongs to the radical SAM superfamily. MqnC family.</text>
</comment>
<protein>
    <recommendedName>
        <fullName evidence="6">Cyclic dehypoxanthine futalosine synthase</fullName>
        <shortName evidence="6">Cyclic DHFL synthase</shortName>
        <ecNumber evidence="6">1.21.98.1</ecNumber>
    </recommendedName>
    <alternativeName>
        <fullName evidence="6">Dehypoxanthine futalosine cyclase</fullName>
        <shortName evidence="6">DHFL cyclase</shortName>
    </alternativeName>
    <alternativeName>
        <fullName evidence="6">Menaquinone biosynthetic enzyme MqnC</fullName>
    </alternativeName>
</protein>
<proteinExistence type="inferred from homology"/>
<comment type="function">
    <text evidence="6">Radical SAM enzyme that catalyzes the cyclization of dehypoxanthine futalosine (DHFL) into cyclic dehypoxanthine futalosine (CDHFL), a step in the biosynthesis of menaquinone (MK, vitamin K2).</text>
</comment>
<evidence type="ECO:0000259" key="9">
    <source>
        <dbReference type="PROSITE" id="PS51918"/>
    </source>
</evidence>
<dbReference type="InterPro" id="IPR022431">
    <property type="entry name" value="Cyclic_DHFL_synthase_mqnC"/>
</dbReference>
<dbReference type="Pfam" id="PF04055">
    <property type="entry name" value="Radical_SAM"/>
    <property type="match status" value="1"/>
</dbReference>
<name>A0A075W9Z6_ARCFL</name>
<dbReference type="EMBL" id="CP006577">
    <property type="protein sequence ID" value="AIG97210.1"/>
    <property type="molecule type" value="Genomic_DNA"/>
</dbReference>
<dbReference type="InterPro" id="IPR013785">
    <property type="entry name" value="Aldolase_TIM"/>
</dbReference>
<evidence type="ECO:0000256" key="3">
    <source>
        <dbReference type="ARBA" id="ARBA00022723"/>
    </source>
</evidence>
<organism evidence="10 11">
    <name type="scientific">Archaeoglobus fulgidus DSM 8774</name>
    <dbReference type="NCBI Taxonomy" id="1344584"/>
    <lineage>
        <taxon>Archaea</taxon>
        <taxon>Methanobacteriati</taxon>
        <taxon>Methanobacteriota</taxon>
        <taxon>Archaeoglobi</taxon>
        <taxon>Archaeoglobales</taxon>
        <taxon>Archaeoglobaceae</taxon>
        <taxon>Archaeoglobus</taxon>
    </lineage>
</organism>
<evidence type="ECO:0000256" key="1">
    <source>
        <dbReference type="ARBA" id="ARBA00022485"/>
    </source>
</evidence>
<dbReference type="Proteomes" id="UP000028501">
    <property type="component" value="Chromosome"/>
</dbReference>
<feature type="binding site" evidence="8">
    <location>
        <position position="136"/>
    </location>
    <ligand>
        <name>(3R)-3-methyl-D-ornithine</name>
        <dbReference type="ChEBI" id="CHEBI:64642"/>
    </ligand>
</feature>
<accession>A0A075W9Z6</accession>
<keyword evidence="3 6" id="KW-0479">Metal-binding</keyword>
<dbReference type="RefSeq" id="WP_010877897.1">
    <property type="nucleotide sequence ID" value="NZ_CP006577.1"/>
</dbReference>
<dbReference type="KEGG" id="afg:AFULGI_00003910"/>
<dbReference type="SFLD" id="SFLDG01389">
    <property type="entry name" value="menaquinone_synthsis_involved"/>
    <property type="match status" value="1"/>
</dbReference>
<dbReference type="Pfam" id="PF19288">
    <property type="entry name" value="CofH_C"/>
    <property type="match status" value="1"/>
</dbReference>
<dbReference type="SFLD" id="SFLDG01388">
    <property type="entry name" value="7_8-didemethyl-8-hydroxy-5-dea"/>
    <property type="match status" value="1"/>
</dbReference>